<organism evidence="2">
    <name type="scientific">Manihot esculenta</name>
    <name type="common">Cassava</name>
    <name type="synonym">Jatropha manihot</name>
    <dbReference type="NCBI Taxonomy" id="3983"/>
    <lineage>
        <taxon>Eukaryota</taxon>
        <taxon>Viridiplantae</taxon>
        <taxon>Streptophyta</taxon>
        <taxon>Embryophyta</taxon>
        <taxon>Tracheophyta</taxon>
        <taxon>Spermatophyta</taxon>
        <taxon>Magnoliopsida</taxon>
        <taxon>eudicotyledons</taxon>
        <taxon>Gunneridae</taxon>
        <taxon>Pentapetalae</taxon>
        <taxon>rosids</taxon>
        <taxon>fabids</taxon>
        <taxon>Malpighiales</taxon>
        <taxon>Euphorbiaceae</taxon>
        <taxon>Crotonoideae</taxon>
        <taxon>Manihoteae</taxon>
        <taxon>Manihot</taxon>
    </lineage>
</organism>
<sequence>MESIKLQNYQTKKSKPSNITKFIDMMFLFAVLLLYSSLLPFIFNLMQFFSSNIGKNYMFLLCNGILVFIVKNSGLVGSSHQGINLIKNGENLQKQLETVSAEEQVHEIADKSLVMVEGVDEDDDDEEIGLLNVEELNKKCDDFIRNMKERIKFEAQQLVLVQH</sequence>
<proteinExistence type="predicted"/>
<dbReference type="AlphaFoldDB" id="A0A2C9UUD3"/>
<name>A0A2C9UUD3_MANES</name>
<evidence type="ECO:0000313" key="2">
    <source>
        <dbReference type="EMBL" id="OAY35026.1"/>
    </source>
</evidence>
<evidence type="ECO:0000256" key="1">
    <source>
        <dbReference type="SAM" id="Phobius"/>
    </source>
</evidence>
<keyword evidence="1" id="KW-1133">Transmembrane helix</keyword>
<keyword evidence="1" id="KW-0812">Transmembrane</keyword>
<dbReference type="OMA" id="NFKHRIK"/>
<keyword evidence="1" id="KW-0472">Membrane</keyword>
<dbReference type="STRING" id="3983.A0A2C9UUD3"/>
<gene>
    <name evidence="2" type="ORF">MANES_12G066000</name>
</gene>
<reference evidence="2" key="1">
    <citation type="submission" date="2016-02" db="EMBL/GenBank/DDBJ databases">
        <title>WGS assembly of Manihot esculenta.</title>
        <authorList>
            <person name="Bredeson J.V."/>
            <person name="Prochnik S.E."/>
            <person name="Lyons J.B."/>
            <person name="Schmutz J."/>
            <person name="Grimwood J."/>
            <person name="Vrebalov J."/>
            <person name="Bart R.S."/>
            <person name="Amuge T."/>
            <person name="Ferguson M.E."/>
            <person name="Green R."/>
            <person name="Putnam N."/>
            <person name="Stites J."/>
            <person name="Rounsley S."/>
            <person name="Rokhsar D.S."/>
        </authorList>
    </citation>
    <scope>NUCLEOTIDE SEQUENCE [LARGE SCALE GENOMIC DNA]</scope>
    <source>
        <tissue evidence="2">Leaf</tissue>
    </source>
</reference>
<dbReference type="PANTHER" id="PTHR34947:SF3">
    <property type="entry name" value="TRANSMEMBRANE PROTEIN"/>
    <property type="match status" value="1"/>
</dbReference>
<protein>
    <recommendedName>
        <fullName evidence="3">DUF4408 domain-containing protein</fullName>
    </recommendedName>
</protein>
<dbReference type="PANTHER" id="PTHR34947">
    <property type="entry name" value="TRANSMEMBRANE PROTEIN"/>
    <property type="match status" value="1"/>
</dbReference>
<evidence type="ECO:0008006" key="3">
    <source>
        <dbReference type="Google" id="ProtNLM"/>
    </source>
</evidence>
<feature type="transmembrane region" description="Helical" evidence="1">
    <location>
        <begin position="22"/>
        <end position="45"/>
    </location>
</feature>
<dbReference type="EMBL" id="CM004398">
    <property type="protein sequence ID" value="OAY35026.1"/>
    <property type="molecule type" value="Genomic_DNA"/>
</dbReference>
<feature type="transmembrane region" description="Helical" evidence="1">
    <location>
        <begin position="57"/>
        <end position="77"/>
    </location>
</feature>
<accession>A0A2C9UUD3</accession>